<dbReference type="SUPFAM" id="SSF46785">
    <property type="entry name" value="Winged helix' DNA-binding domain"/>
    <property type="match status" value="1"/>
</dbReference>
<dbReference type="Pfam" id="PF08220">
    <property type="entry name" value="HTH_DeoR"/>
    <property type="match status" value="1"/>
</dbReference>
<dbReference type="PRINTS" id="PR00037">
    <property type="entry name" value="HTHLACR"/>
</dbReference>
<dbReference type="EMBL" id="JAPKNK010000003">
    <property type="protein sequence ID" value="MCX5569287.1"/>
    <property type="molecule type" value="Genomic_DNA"/>
</dbReference>
<dbReference type="Pfam" id="PF00455">
    <property type="entry name" value="DeoRC"/>
    <property type="match status" value="1"/>
</dbReference>
<dbReference type="PANTHER" id="PTHR30363:SF4">
    <property type="entry name" value="GLYCEROL-3-PHOSPHATE REGULON REPRESSOR"/>
    <property type="match status" value="1"/>
</dbReference>
<accession>A0A9X3E273</accession>
<dbReference type="RefSeq" id="WP_266338265.1">
    <property type="nucleotide sequence ID" value="NZ_JAPKNK010000003.1"/>
</dbReference>
<dbReference type="InterPro" id="IPR036390">
    <property type="entry name" value="WH_DNA-bd_sf"/>
</dbReference>
<dbReference type="PROSITE" id="PS51000">
    <property type="entry name" value="HTH_DEOR_2"/>
    <property type="match status" value="1"/>
</dbReference>
<evidence type="ECO:0000256" key="4">
    <source>
        <dbReference type="ARBA" id="ARBA00023163"/>
    </source>
</evidence>
<dbReference type="PANTHER" id="PTHR30363">
    <property type="entry name" value="HTH-TYPE TRANSCRIPTIONAL REGULATOR SRLR-RELATED"/>
    <property type="match status" value="1"/>
</dbReference>
<sequence length="256" mass="27308">MFTDERHEQIRQELANKGRVLAADLAGRFGVSEDTIRRDLRELAKAGECRRVYGGALAPAPDGGPLAARMREGRDAKARLGEVAAGLVGTAQTIFIDAGSTNVAIARALPIDRKFTVVTNSPAIVMALESHTNCTRVLLGGVFDPDKGACLGAQTLRDVQQVFADLLILGSCGLSPLGGVTAFDWDEAEIKRAMIRQSRQVILAATNEKLGTVAPFRVCEMSDVNQLVLEASASPADIRAVRETGTIVHQVAETTD</sequence>
<keyword evidence="3 6" id="KW-0238">DNA-binding</keyword>
<dbReference type="InterPro" id="IPR036388">
    <property type="entry name" value="WH-like_DNA-bd_sf"/>
</dbReference>
<dbReference type="InterPro" id="IPR001034">
    <property type="entry name" value="DeoR_HTH"/>
</dbReference>
<feature type="domain" description="HTH deoR-type" evidence="5">
    <location>
        <begin position="3"/>
        <end position="58"/>
    </location>
</feature>
<dbReference type="SMART" id="SM00420">
    <property type="entry name" value="HTH_DEOR"/>
    <property type="match status" value="1"/>
</dbReference>
<name>A0A9X3E273_9HYPH</name>
<dbReference type="InterPro" id="IPR014036">
    <property type="entry name" value="DeoR-like_C"/>
</dbReference>
<dbReference type="SMART" id="SM01134">
    <property type="entry name" value="DeoRC"/>
    <property type="match status" value="1"/>
</dbReference>
<dbReference type="InterPro" id="IPR037171">
    <property type="entry name" value="NagB/RpiA_transferase-like"/>
</dbReference>
<dbReference type="InterPro" id="IPR018356">
    <property type="entry name" value="Tscrpt_reg_HTH_DeoR_CS"/>
</dbReference>
<dbReference type="AlphaFoldDB" id="A0A9X3E273"/>
<dbReference type="InterPro" id="IPR050313">
    <property type="entry name" value="Carb_Metab_HTH_regulators"/>
</dbReference>
<keyword evidence="1" id="KW-0678">Repressor</keyword>
<evidence type="ECO:0000256" key="3">
    <source>
        <dbReference type="ARBA" id="ARBA00023125"/>
    </source>
</evidence>
<evidence type="ECO:0000256" key="1">
    <source>
        <dbReference type="ARBA" id="ARBA00022491"/>
    </source>
</evidence>
<comment type="caution">
    <text evidence="6">The sequence shown here is derived from an EMBL/GenBank/DDBJ whole genome shotgun (WGS) entry which is preliminary data.</text>
</comment>
<evidence type="ECO:0000313" key="6">
    <source>
        <dbReference type="EMBL" id="MCX5569287.1"/>
    </source>
</evidence>
<gene>
    <name evidence="6" type="ORF">OSH07_08785</name>
</gene>
<protein>
    <submittedName>
        <fullName evidence="6">DeoR/GlpR family DNA-binding transcription regulator</fullName>
    </submittedName>
</protein>
<keyword evidence="2" id="KW-0805">Transcription regulation</keyword>
<reference evidence="6" key="1">
    <citation type="submission" date="2022-11" db="EMBL/GenBank/DDBJ databases">
        <title>Biodiversity and phylogenetic relationships of bacteria.</title>
        <authorList>
            <person name="Machado R.A.R."/>
            <person name="Bhat A."/>
            <person name="Loulou A."/>
            <person name="Kallel S."/>
        </authorList>
    </citation>
    <scope>NUCLEOTIDE SEQUENCE</scope>
    <source>
        <strain evidence="6">K-TC2</strain>
    </source>
</reference>
<keyword evidence="4" id="KW-0804">Transcription</keyword>
<dbReference type="PROSITE" id="PS00894">
    <property type="entry name" value="HTH_DEOR_1"/>
    <property type="match status" value="1"/>
</dbReference>
<organism evidence="6 7">
    <name type="scientific">Kaistia nematophila</name>
    <dbReference type="NCBI Taxonomy" id="2994654"/>
    <lineage>
        <taxon>Bacteria</taxon>
        <taxon>Pseudomonadati</taxon>
        <taxon>Pseudomonadota</taxon>
        <taxon>Alphaproteobacteria</taxon>
        <taxon>Hyphomicrobiales</taxon>
        <taxon>Kaistiaceae</taxon>
        <taxon>Kaistia</taxon>
    </lineage>
</organism>
<evidence type="ECO:0000313" key="7">
    <source>
        <dbReference type="Proteomes" id="UP001144805"/>
    </source>
</evidence>
<evidence type="ECO:0000256" key="2">
    <source>
        <dbReference type="ARBA" id="ARBA00023015"/>
    </source>
</evidence>
<evidence type="ECO:0000259" key="5">
    <source>
        <dbReference type="PROSITE" id="PS51000"/>
    </source>
</evidence>
<dbReference type="GO" id="GO:0003677">
    <property type="term" value="F:DNA binding"/>
    <property type="evidence" value="ECO:0007669"/>
    <property type="project" value="UniProtKB-KW"/>
</dbReference>
<dbReference type="SUPFAM" id="SSF100950">
    <property type="entry name" value="NagB/RpiA/CoA transferase-like"/>
    <property type="match status" value="1"/>
</dbReference>
<dbReference type="Proteomes" id="UP001144805">
    <property type="component" value="Unassembled WGS sequence"/>
</dbReference>
<dbReference type="GO" id="GO:0003700">
    <property type="term" value="F:DNA-binding transcription factor activity"/>
    <property type="evidence" value="ECO:0007669"/>
    <property type="project" value="InterPro"/>
</dbReference>
<proteinExistence type="predicted"/>
<dbReference type="Gene3D" id="1.10.10.10">
    <property type="entry name" value="Winged helix-like DNA-binding domain superfamily/Winged helix DNA-binding domain"/>
    <property type="match status" value="1"/>
</dbReference>
<keyword evidence="7" id="KW-1185">Reference proteome</keyword>